<protein>
    <recommendedName>
        <fullName evidence="1">Butirosin biosynthesis protein H N-terminal domain-containing protein</fullName>
    </recommendedName>
</protein>
<organism evidence="2 3">
    <name type="scientific">Oceanobacillus bengalensis</name>
    <dbReference type="NCBI Taxonomy" id="1435466"/>
    <lineage>
        <taxon>Bacteria</taxon>
        <taxon>Bacillati</taxon>
        <taxon>Bacillota</taxon>
        <taxon>Bacilli</taxon>
        <taxon>Bacillales</taxon>
        <taxon>Bacillaceae</taxon>
        <taxon>Oceanobacillus</taxon>
    </lineage>
</organism>
<proteinExistence type="predicted"/>
<sequence>MTKHLLEGYRSQKGVHCSSTSLTEIVDYYGLQLNESLVFGISSGLDFIYAKYPYFDFSRILSGRTPVLESNFFKLVDNSNLWRGGEIIEWDTIRSYIDKGIPLLFLTDIYHLPFYNTKRSNFTGHTLTVVGYNRNDKIIYVSDYISDQLFELKFSDLINSIEKAKPLFNA</sequence>
<dbReference type="AlphaFoldDB" id="A0A494Z3F1"/>
<gene>
    <name evidence="2" type="ORF">D8M05_06575</name>
</gene>
<dbReference type="Pfam" id="PF14399">
    <property type="entry name" value="BtrH_N"/>
    <property type="match status" value="1"/>
</dbReference>
<evidence type="ECO:0000313" key="3">
    <source>
        <dbReference type="Proteomes" id="UP000281813"/>
    </source>
</evidence>
<name>A0A494Z3F1_9BACI</name>
<dbReference type="Proteomes" id="UP000281813">
    <property type="component" value="Unassembled WGS sequence"/>
</dbReference>
<reference evidence="2 3" key="1">
    <citation type="journal article" date="2015" name="Antonie Van Leeuwenhoek">
        <title>Oceanobacillus bengalensis sp. nov., a bacterium isolated from seawater of the Bay of Bengal.</title>
        <authorList>
            <person name="Yongchang O."/>
            <person name="Xiang W."/>
            <person name="Wang G."/>
        </authorList>
    </citation>
    <scope>NUCLEOTIDE SEQUENCE [LARGE SCALE GENOMIC DNA]</scope>
    <source>
        <strain evidence="2 3">MCCC 1K00260</strain>
    </source>
</reference>
<accession>A0A494Z3F1</accession>
<dbReference type="RefSeq" id="WP_121129884.1">
    <property type="nucleotide sequence ID" value="NZ_JBHUFK010000003.1"/>
</dbReference>
<feature type="domain" description="Butirosin biosynthesis protein H N-terminal" evidence="1">
    <location>
        <begin position="16"/>
        <end position="143"/>
    </location>
</feature>
<evidence type="ECO:0000259" key="1">
    <source>
        <dbReference type="Pfam" id="PF14399"/>
    </source>
</evidence>
<evidence type="ECO:0000313" key="2">
    <source>
        <dbReference type="EMBL" id="RKQ16539.1"/>
    </source>
</evidence>
<dbReference type="EMBL" id="RBZO01000008">
    <property type="protein sequence ID" value="RKQ16539.1"/>
    <property type="molecule type" value="Genomic_DNA"/>
</dbReference>
<dbReference type="OrthoDB" id="4075615at2"/>
<dbReference type="Gene3D" id="3.90.70.10">
    <property type="entry name" value="Cysteine proteinases"/>
    <property type="match status" value="1"/>
</dbReference>
<keyword evidence="3" id="KW-1185">Reference proteome</keyword>
<dbReference type="InterPro" id="IPR026935">
    <property type="entry name" value="BtrH_N"/>
</dbReference>
<comment type="caution">
    <text evidence="2">The sequence shown here is derived from an EMBL/GenBank/DDBJ whole genome shotgun (WGS) entry which is preliminary data.</text>
</comment>